<evidence type="ECO:0000256" key="2">
    <source>
        <dbReference type="SAM" id="MobiDB-lite"/>
    </source>
</evidence>
<dbReference type="InterPro" id="IPR043502">
    <property type="entry name" value="DNA/RNA_pol_sf"/>
</dbReference>
<keyword evidence="1" id="KW-0862">Zinc</keyword>
<dbReference type="CDD" id="cd01650">
    <property type="entry name" value="RT_nLTR_like"/>
    <property type="match status" value="1"/>
</dbReference>
<dbReference type="InterPro" id="IPR000477">
    <property type="entry name" value="RT_dom"/>
</dbReference>
<dbReference type="PROSITE" id="PS50157">
    <property type="entry name" value="ZINC_FINGER_C2H2_2"/>
    <property type="match status" value="1"/>
</dbReference>
<dbReference type="PANTHER" id="PTHR19446">
    <property type="entry name" value="REVERSE TRANSCRIPTASES"/>
    <property type="match status" value="1"/>
</dbReference>
<dbReference type="EMBL" id="CAXAJV020001054">
    <property type="protein sequence ID" value="CAL7932956.1"/>
    <property type="molecule type" value="Genomic_DNA"/>
</dbReference>
<feature type="domain" description="Reverse transcriptase" evidence="4">
    <location>
        <begin position="416"/>
        <end position="677"/>
    </location>
</feature>
<name>A0ABP1MZJ7_XYLVO</name>
<evidence type="ECO:0000259" key="4">
    <source>
        <dbReference type="PROSITE" id="PS50878"/>
    </source>
</evidence>
<evidence type="ECO:0000313" key="5">
    <source>
        <dbReference type="EMBL" id="CAL7932956.1"/>
    </source>
</evidence>
<dbReference type="PROSITE" id="PS00028">
    <property type="entry name" value="ZINC_FINGER_C2H2_1"/>
    <property type="match status" value="1"/>
</dbReference>
<proteinExistence type="predicted"/>
<organism evidence="5 6">
    <name type="scientific">Xylocopa violacea</name>
    <name type="common">Violet carpenter bee</name>
    <name type="synonym">Apis violacea</name>
    <dbReference type="NCBI Taxonomy" id="135666"/>
    <lineage>
        <taxon>Eukaryota</taxon>
        <taxon>Metazoa</taxon>
        <taxon>Ecdysozoa</taxon>
        <taxon>Arthropoda</taxon>
        <taxon>Hexapoda</taxon>
        <taxon>Insecta</taxon>
        <taxon>Pterygota</taxon>
        <taxon>Neoptera</taxon>
        <taxon>Endopterygota</taxon>
        <taxon>Hymenoptera</taxon>
        <taxon>Apocrita</taxon>
        <taxon>Aculeata</taxon>
        <taxon>Apoidea</taxon>
        <taxon>Anthophila</taxon>
        <taxon>Apidae</taxon>
        <taxon>Xylocopa</taxon>
        <taxon>Xylocopa</taxon>
    </lineage>
</organism>
<gene>
    <name evidence="5" type="ORF">XYLVIOL_LOCUS197</name>
</gene>
<dbReference type="InterPro" id="IPR043128">
    <property type="entry name" value="Rev_trsase/Diguanyl_cyclase"/>
</dbReference>
<dbReference type="Pfam" id="PF00078">
    <property type="entry name" value="RVT_1"/>
    <property type="match status" value="1"/>
</dbReference>
<reference evidence="5 6" key="1">
    <citation type="submission" date="2024-08" db="EMBL/GenBank/DDBJ databases">
        <authorList>
            <person name="Will J Nash"/>
            <person name="Angela Man"/>
            <person name="Seanna McTaggart"/>
            <person name="Kendall Baker"/>
            <person name="Tom Barker"/>
            <person name="Leah Catchpole"/>
            <person name="Alex Durrant"/>
            <person name="Karim Gharbi"/>
            <person name="Naomi Irish"/>
            <person name="Gemy Kaithakottil"/>
            <person name="Debby Ku"/>
            <person name="Aaliyah Providence"/>
            <person name="Felix Shaw"/>
            <person name="David Swarbreck"/>
            <person name="Chris Watkins"/>
            <person name="Ann M. McCartney"/>
            <person name="Giulio Formenti"/>
            <person name="Alice Mouton"/>
            <person name="Noel Vella"/>
            <person name="Bjorn M von Reumont"/>
            <person name="Adriana Vella"/>
            <person name="Wilfried Haerty"/>
        </authorList>
    </citation>
    <scope>NUCLEOTIDE SEQUENCE [LARGE SCALE GENOMIC DNA]</scope>
</reference>
<dbReference type="SUPFAM" id="SSF56672">
    <property type="entry name" value="DNA/RNA polymerases"/>
    <property type="match status" value="1"/>
</dbReference>
<evidence type="ECO:0000259" key="3">
    <source>
        <dbReference type="PROSITE" id="PS50157"/>
    </source>
</evidence>
<feature type="region of interest" description="Disordered" evidence="2">
    <location>
        <begin position="264"/>
        <end position="300"/>
    </location>
</feature>
<feature type="compositionally biased region" description="Basic residues" evidence="2">
    <location>
        <begin position="285"/>
        <end position="300"/>
    </location>
</feature>
<keyword evidence="1" id="KW-0863">Zinc-finger</keyword>
<comment type="caution">
    <text evidence="5">The sequence shown here is derived from an EMBL/GenBank/DDBJ whole genome shotgun (WGS) entry which is preliminary data.</text>
</comment>
<dbReference type="Proteomes" id="UP001642520">
    <property type="component" value="Unassembled WGS sequence"/>
</dbReference>
<dbReference type="PROSITE" id="PS50878">
    <property type="entry name" value="RT_POL"/>
    <property type="match status" value="1"/>
</dbReference>
<sequence length="1087" mass="122901">MSHGSSVGVPTDSDCSICTSCSIDLSSRPLAQRKQHIRRCVQPPPNISGLYACNVCATEYKTYAGLRQHQKRSHAIDYNEQDEQLTELRAPTTKAKWTVAEEKQLARLECQLPSNLPQKDISIRLAALHPGRTAEGIRKHRMQPTYKAILADIISKSATLSEVSVSSALVSQQPCSLQSPPQQPPPDTACETILPEVATQNTCALLRNSGICAYLRELIPSCSVGVQLLIEKLFDAEEFGDFDAAISSAICDISKHSNLSELSSKNKNCNSKRHKNRYCTQEAKRSKHKKRSNRSGKHNRATIRSATFSKHQRLFAANPSQLAHAILDEKEMEASVFPSMSEIVTAYRPLFEECPIYSGPTSQSPSKVIHLDHPITFREVELGLHRLKQSACGPDGITREHLRAVGMPDLVGLLNMVFGLCCTPSILRRNRTVLIPKKGDLSNVSNWRPITISSLFTRLLHKILASRLSENVKLHHSQRGFTPGDGIMTSYTVLDTIIREHRNNGVPLFICSIDLTKAFDRVHPTAIEEALISKGVDQHTIDYIMSTYKNVDTIIECHGQRSPPIKMCRGVRQGDTDSPILFNIVMDDFVSSIDPAEGVMVGEARIGCLLFADDIVLLSNNQHGMREHLLKLRTFLDRTHMEVNPSKCRALQLVRVPGTKRVTVDTKPRFTISGRAVPTLKVLEQLKYLGHNYSHRGMVAPSPANLELMLERLRRAALRPWQKLHILNRYLIPRLIHCSQNSDITVGKLDHVDRLIRRFVKATLHLPATTPTPFFYAKMRDGGLSIPPLRHLIGVVYRRRLQRISLQSDPDFNAAFQTQSMKRLMRKLDIICQDIPSARSAVARHWATRLHQSALGNGLKYNSQASTSWILDPPPFWSGRDYIRAIQLRIGLLPTGGAPYINSQDAQCRYPTCTGRRETLSHILQRCPVTHYQRIQRHDKATQDLSSHLKKQGFDIQEAPRVHTRDNRYIPDLLVIDKTNRTCNIVETTIVWEHQGSLLEAAQIKQQKYSLPEILENIKSKYNLSEKPRVMPFVIGARGSWPPSNQIIWQKYKLPKFLQRIIVCNVLRYGSSIHKYFMAHTWRSRKK</sequence>
<evidence type="ECO:0008006" key="7">
    <source>
        <dbReference type="Google" id="ProtNLM"/>
    </source>
</evidence>
<keyword evidence="6" id="KW-1185">Reference proteome</keyword>
<accession>A0ABP1MZJ7</accession>
<keyword evidence="1" id="KW-0479">Metal-binding</keyword>
<evidence type="ECO:0000313" key="6">
    <source>
        <dbReference type="Proteomes" id="UP001642520"/>
    </source>
</evidence>
<dbReference type="InterPro" id="IPR013087">
    <property type="entry name" value="Znf_C2H2_type"/>
</dbReference>
<feature type="domain" description="C2H2-type" evidence="3">
    <location>
        <begin position="51"/>
        <end position="79"/>
    </location>
</feature>
<dbReference type="Gene3D" id="3.30.70.270">
    <property type="match status" value="1"/>
</dbReference>
<protein>
    <recommendedName>
        <fullName evidence="7">Retrovirus-related Pol polyprotein from type-2 retrotransposable element R2DM</fullName>
    </recommendedName>
</protein>
<evidence type="ECO:0000256" key="1">
    <source>
        <dbReference type="PROSITE-ProRule" id="PRU00042"/>
    </source>
</evidence>